<comment type="caution">
    <text evidence="3">The sequence shown here is derived from an EMBL/GenBank/DDBJ whole genome shotgun (WGS) entry which is preliminary data.</text>
</comment>
<evidence type="ECO:0000313" key="3">
    <source>
        <dbReference type="EMBL" id="CAK0901477.1"/>
    </source>
</evidence>
<dbReference type="PANTHER" id="PTHR19446">
    <property type="entry name" value="REVERSE TRANSCRIPTASES"/>
    <property type="match status" value="1"/>
</dbReference>
<sequence>HEDAIALVDEVLRRWKDCRALSKQPGRILAACLIDLEKAFDLLDRQAIRAQLEKPVIAHKVKLAVEGLHDGTCYIIHDARTNRPRKKLVVGKGVRQGSVEGPALFIYLYDAITSDIAQRSHEAHFEPIHVIYDPAFSTYKHHQPPSLNRDCCSELDVSQVKFVDDLIALTICADFDQVSRFLDFLTQVATEGGMKVNIPKTELLLQAKGIGMRHLEKRIRANTTGINMQPCELTPPTPAQTAAEPARRRRLRTKSRPQPPGESSDRGPMCRPVLKPHAIKASKSVKYLGARIRPDGSYQGEITNRLASANTNHGRLTARAFKGIYGLALRVHIWVTLVRSAALYALE</sequence>
<proteinExistence type="predicted"/>
<gene>
    <name evidence="3" type="ORF">PCOR1329_LOCUS78404</name>
</gene>
<evidence type="ECO:0000259" key="2">
    <source>
        <dbReference type="PROSITE" id="PS50878"/>
    </source>
</evidence>
<dbReference type="Proteomes" id="UP001189429">
    <property type="component" value="Unassembled WGS sequence"/>
</dbReference>
<accession>A0ABN9XS20</accession>
<evidence type="ECO:0000256" key="1">
    <source>
        <dbReference type="SAM" id="MobiDB-lite"/>
    </source>
</evidence>
<dbReference type="EMBL" id="CAUYUJ010020935">
    <property type="protein sequence ID" value="CAK0901477.1"/>
    <property type="molecule type" value="Genomic_DNA"/>
</dbReference>
<feature type="region of interest" description="Disordered" evidence="1">
    <location>
        <begin position="227"/>
        <end position="271"/>
    </location>
</feature>
<reference evidence="3" key="1">
    <citation type="submission" date="2023-10" db="EMBL/GenBank/DDBJ databases">
        <authorList>
            <person name="Chen Y."/>
            <person name="Shah S."/>
            <person name="Dougan E. K."/>
            <person name="Thang M."/>
            <person name="Chan C."/>
        </authorList>
    </citation>
    <scope>NUCLEOTIDE SEQUENCE [LARGE SCALE GENOMIC DNA]</scope>
</reference>
<dbReference type="Pfam" id="PF00078">
    <property type="entry name" value="RVT_1"/>
    <property type="match status" value="1"/>
</dbReference>
<dbReference type="InterPro" id="IPR000477">
    <property type="entry name" value="RT_dom"/>
</dbReference>
<feature type="non-terminal residue" evidence="3">
    <location>
        <position position="347"/>
    </location>
</feature>
<organism evidence="3 4">
    <name type="scientific">Prorocentrum cordatum</name>
    <dbReference type="NCBI Taxonomy" id="2364126"/>
    <lineage>
        <taxon>Eukaryota</taxon>
        <taxon>Sar</taxon>
        <taxon>Alveolata</taxon>
        <taxon>Dinophyceae</taxon>
        <taxon>Prorocentrales</taxon>
        <taxon>Prorocentraceae</taxon>
        <taxon>Prorocentrum</taxon>
    </lineage>
</organism>
<feature type="domain" description="Reverse transcriptase" evidence="2">
    <location>
        <begin position="1"/>
        <end position="228"/>
    </location>
</feature>
<dbReference type="PROSITE" id="PS50878">
    <property type="entry name" value="RT_POL"/>
    <property type="match status" value="1"/>
</dbReference>
<evidence type="ECO:0000313" key="4">
    <source>
        <dbReference type="Proteomes" id="UP001189429"/>
    </source>
</evidence>
<feature type="non-terminal residue" evidence="3">
    <location>
        <position position="1"/>
    </location>
</feature>
<name>A0ABN9XS20_9DINO</name>
<protein>
    <recommendedName>
        <fullName evidence="2">Reverse transcriptase domain-containing protein</fullName>
    </recommendedName>
</protein>
<keyword evidence="4" id="KW-1185">Reference proteome</keyword>